<sequence>MEEILRRQIEKIVKLTDDEFSFVLSHFTARSYKKHQYLVQANNPAPNDNFVVKGLLKSFYIDDAGKTHILQFAMEDWWISDPQAYHNKVNATLNIDCLEDTDIFFISIDNREKLCAEMQKMEYFFMKKTTAGYIALQKRILSLMSQKSEERYAQFVQLYPDLLSRVPKALIASYLGISRETLSRMSTF</sequence>
<comment type="caution">
    <text evidence="1">The sequence shown here is derived from an EMBL/GenBank/DDBJ whole genome shotgun (WGS) entry which is preliminary data.</text>
</comment>
<dbReference type="Gene3D" id="2.60.120.10">
    <property type="entry name" value="Jelly Rolls"/>
    <property type="match status" value="1"/>
</dbReference>
<gene>
    <name evidence="1" type="ORF">Q766_05825</name>
</gene>
<dbReference type="InterPro" id="IPR014710">
    <property type="entry name" value="RmlC-like_jellyroll"/>
</dbReference>
<reference evidence="1 2" key="1">
    <citation type="submission" date="2013-09" db="EMBL/GenBank/DDBJ databases">
        <authorList>
            <person name="Zeng Z."/>
            <person name="Chen C."/>
        </authorList>
    </citation>
    <scope>NUCLEOTIDE SEQUENCE [LARGE SCALE GENOMIC DNA]</scope>
    <source>
        <strain evidence="1 2">WB 4.1-42</strain>
    </source>
</reference>
<accession>A0A0A2MNJ8</accession>
<protein>
    <submittedName>
        <fullName evidence="1">Crp/Fnr family transcriptional regulator</fullName>
    </submittedName>
</protein>
<dbReference type="EMBL" id="JRLY01000003">
    <property type="protein sequence ID" value="KGO93904.1"/>
    <property type="molecule type" value="Genomic_DNA"/>
</dbReference>
<organism evidence="1 2">
    <name type="scientific">Flavobacterium subsaxonicum WB 4.1-42 = DSM 21790</name>
    <dbReference type="NCBI Taxonomy" id="1121898"/>
    <lineage>
        <taxon>Bacteria</taxon>
        <taxon>Pseudomonadati</taxon>
        <taxon>Bacteroidota</taxon>
        <taxon>Flavobacteriia</taxon>
        <taxon>Flavobacteriales</taxon>
        <taxon>Flavobacteriaceae</taxon>
        <taxon>Flavobacterium</taxon>
    </lineage>
</organism>
<dbReference type="eggNOG" id="COG0664">
    <property type="taxonomic scope" value="Bacteria"/>
</dbReference>
<keyword evidence="2" id="KW-1185">Reference proteome</keyword>
<dbReference type="RefSeq" id="WP_026991926.1">
    <property type="nucleotide sequence ID" value="NZ_JRLY01000003.1"/>
</dbReference>
<dbReference type="STRING" id="1121898.GCA_000422725_00477"/>
<dbReference type="InterPro" id="IPR018490">
    <property type="entry name" value="cNMP-bd_dom_sf"/>
</dbReference>
<name>A0A0A2MNJ8_9FLAO</name>
<evidence type="ECO:0000313" key="2">
    <source>
        <dbReference type="Proteomes" id="UP000030111"/>
    </source>
</evidence>
<dbReference type="SUPFAM" id="SSF51206">
    <property type="entry name" value="cAMP-binding domain-like"/>
    <property type="match status" value="1"/>
</dbReference>
<evidence type="ECO:0000313" key="1">
    <source>
        <dbReference type="EMBL" id="KGO93904.1"/>
    </source>
</evidence>
<dbReference type="AlphaFoldDB" id="A0A0A2MNJ8"/>
<dbReference type="Proteomes" id="UP000030111">
    <property type="component" value="Unassembled WGS sequence"/>
</dbReference>
<proteinExistence type="predicted"/>
<dbReference type="OrthoDB" id="1092431at2"/>